<protein>
    <recommendedName>
        <fullName evidence="6">Pseudouridine synthase</fullName>
        <ecNumber evidence="6">5.4.99.-</ecNumber>
    </recommendedName>
</protein>
<comment type="similarity">
    <text evidence="2 6">Belongs to the pseudouridine synthase RluA family.</text>
</comment>
<dbReference type="eggNOG" id="COG0564">
    <property type="taxonomic scope" value="Bacteria"/>
</dbReference>
<proteinExistence type="inferred from homology"/>
<dbReference type="STRING" id="760154.Sulba_0694"/>
<dbReference type="OrthoDB" id="128480at2"/>
<evidence type="ECO:0000259" key="7">
    <source>
        <dbReference type="Pfam" id="PF00849"/>
    </source>
</evidence>
<evidence type="ECO:0000256" key="6">
    <source>
        <dbReference type="RuleBase" id="RU362028"/>
    </source>
</evidence>
<dbReference type="CDD" id="cd02869">
    <property type="entry name" value="PseudoU_synth_RluA_like"/>
    <property type="match status" value="1"/>
</dbReference>
<evidence type="ECO:0000313" key="8">
    <source>
        <dbReference type="EMBL" id="AFL67999.1"/>
    </source>
</evidence>
<evidence type="ECO:0000256" key="4">
    <source>
        <dbReference type="PIRSR" id="PIRSR606225-1"/>
    </source>
</evidence>
<evidence type="ECO:0000256" key="1">
    <source>
        <dbReference type="ARBA" id="ARBA00000073"/>
    </source>
</evidence>
<dbReference type="GO" id="GO:0140098">
    <property type="term" value="F:catalytic activity, acting on RNA"/>
    <property type="evidence" value="ECO:0007669"/>
    <property type="project" value="UniProtKB-ARBA"/>
</dbReference>
<name>I3XVM5_SULBS</name>
<evidence type="ECO:0000313" key="9">
    <source>
        <dbReference type="Proteomes" id="UP000006176"/>
    </source>
</evidence>
<dbReference type="PANTHER" id="PTHR21600">
    <property type="entry name" value="MITOCHONDRIAL RNA PSEUDOURIDINE SYNTHASE"/>
    <property type="match status" value="1"/>
</dbReference>
<comment type="catalytic activity">
    <reaction evidence="1 6">
        <text>a uridine in RNA = a pseudouridine in RNA</text>
        <dbReference type="Rhea" id="RHEA:48348"/>
        <dbReference type="Rhea" id="RHEA-COMP:12068"/>
        <dbReference type="Rhea" id="RHEA-COMP:12069"/>
        <dbReference type="ChEBI" id="CHEBI:65314"/>
        <dbReference type="ChEBI" id="CHEBI:65315"/>
    </reaction>
</comment>
<dbReference type="Gene3D" id="3.30.2350.10">
    <property type="entry name" value="Pseudouridine synthase"/>
    <property type="match status" value="1"/>
</dbReference>
<organism evidence="8 9">
    <name type="scientific">Sulfurospirillum barnesii (strain ATCC 700032 / DSM 10660 / SES-3)</name>
    <dbReference type="NCBI Taxonomy" id="760154"/>
    <lineage>
        <taxon>Bacteria</taxon>
        <taxon>Pseudomonadati</taxon>
        <taxon>Campylobacterota</taxon>
        <taxon>Epsilonproteobacteria</taxon>
        <taxon>Campylobacterales</taxon>
        <taxon>Sulfurospirillaceae</taxon>
        <taxon>Sulfurospirillum</taxon>
    </lineage>
</organism>
<dbReference type="RefSeq" id="WP_014768879.1">
    <property type="nucleotide sequence ID" value="NC_018002.1"/>
</dbReference>
<dbReference type="CDD" id="cd00165">
    <property type="entry name" value="S4"/>
    <property type="match status" value="1"/>
</dbReference>
<dbReference type="InterPro" id="IPR006225">
    <property type="entry name" value="PsdUridine_synth_RluC/D"/>
</dbReference>
<dbReference type="Gene3D" id="3.10.290.10">
    <property type="entry name" value="RNA-binding S4 domain"/>
    <property type="match status" value="1"/>
</dbReference>
<gene>
    <name evidence="8" type="ordered locus">Sulba_0694</name>
</gene>
<dbReference type="GO" id="GO:0009982">
    <property type="term" value="F:pseudouridine synthase activity"/>
    <property type="evidence" value="ECO:0007669"/>
    <property type="project" value="InterPro"/>
</dbReference>
<dbReference type="InterPro" id="IPR020103">
    <property type="entry name" value="PsdUridine_synth_cat_dom_sf"/>
</dbReference>
<dbReference type="GO" id="GO:0003723">
    <property type="term" value="F:RNA binding"/>
    <property type="evidence" value="ECO:0007669"/>
    <property type="project" value="UniProtKB-KW"/>
</dbReference>
<dbReference type="InterPro" id="IPR050188">
    <property type="entry name" value="RluA_PseudoU_synthase"/>
</dbReference>
<dbReference type="EC" id="5.4.99.-" evidence="6"/>
<dbReference type="HOGENOM" id="CLU_016902_4_4_7"/>
<dbReference type="PANTHER" id="PTHR21600:SF44">
    <property type="entry name" value="RIBOSOMAL LARGE SUBUNIT PSEUDOURIDINE SYNTHASE D"/>
    <property type="match status" value="1"/>
</dbReference>
<dbReference type="GO" id="GO:0000455">
    <property type="term" value="P:enzyme-directed rRNA pseudouridine synthesis"/>
    <property type="evidence" value="ECO:0007669"/>
    <property type="project" value="TreeGrafter"/>
</dbReference>
<sequence>MEFTCKVSKRLDAAMSEALELPRNQVEKLIKNVGVYVDGVLTHKCSLKLEESQVVRYEFVQADESKSAYDVTFDVPILYEDEDLLIINKPPFLTVHGAPSVKEATLVDWLKKRGISLSTISGEERHGIVHRIDKETSGALVIAKTNEAHVALASQLEDKSMGRYYLALIDVPLKENVVVDLPIGRNLNHRLKMAIQKEGRSAKSAFCKLALSHDGKKELISAKLFTGRTHQIRVHLGALSRHILYDSLYGFKSHHDKISRIMLHAYILYLKHPRSGEMLHIRAPLWDDFDTYLTHHFNKETIHETITSDRIIDGFSAHDKWVHKNT</sequence>
<reference evidence="8 9" key="1">
    <citation type="submission" date="2012-06" db="EMBL/GenBank/DDBJ databases">
        <title>Complete sequence of Sulfurospirillum barnesii SES-3.</title>
        <authorList>
            <consortium name="US DOE Joint Genome Institute"/>
            <person name="Lucas S."/>
            <person name="Han J."/>
            <person name="Lapidus A."/>
            <person name="Cheng J.-F."/>
            <person name="Goodwin L."/>
            <person name="Pitluck S."/>
            <person name="Peters L."/>
            <person name="Ovchinnikova G."/>
            <person name="Lu M."/>
            <person name="Detter J.C."/>
            <person name="Han C."/>
            <person name="Tapia R."/>
            <person name="Land M."/>
            <person name="Hauser L."/>
            <person name="Kyrpides N."/>
            <person name="Ivanova N."/>
            <person name="Pagani I."/>
            <person name="Stolz J."/>
            <person name="Arkin A."/>
            <person name="Dehal P."/>
            <person name="Oremland R."/>
            <person name="Saltikov C."/>
            <person name="Basu P."/>
            <person name="Hollibaugh J."/>
            <person name="Newman D."/>
            <person name="Stolyar S."/>
            <person name="Hazen T."/>
            <person name="Woyke T."/>
        </authorList>
    </citation>
    <scope>NUCLEOTIDE SEQUENCE [LARGE SCALE GENOMIC DNA]</scope>
    <source>
        <strain evidence="9">ATCC 700032 / DSM 10660 / SES-3</strain>
    </source>
</reference>
<dbReference type="SUPFAM" id="SSF55174">
    <property type="entry name" value="Alpha-L RNA-binding motif"/>
    <property type="match status" value="1"/>
</dbReference>
<dbReference type="Pfam" id="PF00849">
    <property type="entry name" value="PseudoU_synth_2"/>
    <property type="match status" value="1"/>
</dbReference>
<dbReference type="NCBIfam" id="TIGR00005">
    <property type="entry name" value="rluA_subfam"/>
    <property type="match status" value="1"/>
</dbReference>
<keyword evidence="3 6" id="KW-0413">Isomerase</keyword>
<feature type="domain" description="Pseudouridine synthase RsuA/RluA-like" evidence="7">
    <location>
        <begin position="83"/>
        <end position="236"/>
    </location>
</feature>
<dbReference type="Proteomes" id="UP000006176">
    <property type="component" value="Chromosome"/>
</dbReference>
<dbReference type="InterPro" id="IPR036986">
    <property type="entry name" value="S4_RNA-bd_sf"/>
</dbReference>
<dbReference type="AlphaFoldDB" id="I3XVM5"/>
<evidence type="ECO:0000256" key="5">
    <source>
        <dbReference type="PROSITE-ProRule" id="PRU00182"/>
    </source>
</evidence>
<dbReference type="PROSITE" id="PS01129">
    <property type="entry name" value="PSI_RLU"/>
    <property type="match status" value="1"/>
</dbReference>
<dbReference type="KEGG" id="sba:Sulba_0694"/>
<feature type="active site" evidence="4">
    <location>
        <position position="133"/>
    </location>
</feature>
<evidence type="ECO:0000256" key="3">
    <source>
        <dbReference type="ARBA" id="ARBA00023235"/>
    </source>
</evidence>
<dbReference type="InterPro" id="IPR006145">
    <property type="entry name" value="PsdUridine_synth_RsuA/RluA"/>
</dbReference>
<comment type="function">
    <text evidence="6">Responsible for synthesis of pseudouridine from uracil.</text>
</comment>
<dbReference type="PROSITE" id="PS50889">
    <property type="entry name" value="S4"/>
    <property type="match status" value="1"/>
</dbReference>
<dbReference type="EMBL" id="CP003333">
    <property type="protein sequence ID" value="AFL67999.1"/>
    <property type="molecule type" value="Genomic_DNA"/>
</dbReference>
<dbReference type="InterPro" id="IPR006224">
    <property type="entry name" value="PsdUridine_synth_RluA-like_CS"/>
</dbReference>
<accession>I3XVM5</accession>
<dbReference type="SUPFAM" id="SSF55120">
    <property type="entry name" value="Pseudouridine synthase"/>
    <property type="match status" value="1"/>
</dbReference>
<dbReference type="PATRIC" id="fig|760154.4.peg.692"/>
<keyword evidence="9" id="KW-1185">Reference proteome</keyword>
<keyword evidence="5" id="KW-0694">RNA-binding</keyword>
<evidence type="ECO:0000256" key="2">
    <source>
        <dbReference type="ARBA" id="ARBA00010876"/>
    </source>
</evidence>